<keyword evidence="4" id="KW-0378">Hydrolase</keyword>
<dbReference type="EMBL" id="JABACI010000004">
    <property type="protein sequence ID" value="NLP85196.1"/>
    <property type="molecule type" value="Genomic_DNA"/>
</dbReference>
<proteinExistence type="predicted"/>
<dbReference type="Pfam" id="PF01569">
    <property type="entry name" value="PAP2"/>
    <property type="match status" value="1"/>
</dbReference>
<name>A0ABX1KDT2_9MICO</name>
<feature type="transmembrane region" description="Helical" evidence="7">
    <location>
        <begin position="177"/>
        <end position="195"/>
    </location>
</feature>
<protein>
    <submittedName>
        <fullName evidence="9">Phosphatase PAP2 family protein</fullName>
    </submittedName>
</protein>
<keyword evidence="2" id="KW-1003">Cell membrane</keyword>
<evidence type="ECO:0000256" key="4">
    <source>
        <dbReference type="ARBA" id="ARBA00022801"/>
    </source>
</evidence>
<dbReference type="InterPro" id="IPR036938">
    <property type="entry name" value="PAP2/HPO_sf"/>
</dbReference>
<feature type="transmembrane region" description="Helical" evidence="7">
    <location>
        <begin position="134"/>
        <end position="165"/>
    </location>
</feature>
<dbReference type="CDD" id="cd01610">
    <property type="entry name" value="PAP2_like"/>
    <property type="match status" value="1"/>
</dbReference>
<feature type="domain" description="Phosphatidic acid phosphatase type 2/haloperoxidase" evidence="8">
    <location>
        <begin position="82"/>
        <end position="192"/>
    </location>
</feature>
<dbReference type="SMART" id="SM00014">
    <property type="entry name" value="acidPPc"/>
    <property type="match status" value="1"/>
</dbReference>
<accession>A0ABX1KDT2</accession>
<evidence type="ECO:0000256" key="3">
    <source>
        <dbReference type="ARBA" id="ARBA00022692"/>
    </source>
</evidence>
<dbReference type="RefSeq" id="WP_168913626.1">
    <property type="nucleotide sequence ID" value="NZ_JABACI010000004.1"/>
</dbReference>
<sequence>MRAPSSFASFRFSAVALVLMLCAAVVLPFPGSLSVVVTRALSSFASAPGIEVASDGGLILLAAATVQAVAFAWVRRPVDRPALLAGVFGVVLAYGFSESLKLVFAQARPCTVWVTGGECPPAGDWSLPSNHATLAFGAVVVLAVATRSLWLAGAALVVAFAVAAGRVLQGVHYSHDVAIGALLGLGTVLALVWFARSRQLRRLDSDAH</sequence>
<evidence type="ECO:0000256" key="5">
    <source>
        <dbReference type="ARBA" id="ARBA00022989"/>
    </source>
</evidence>
<comment type="subcellular location">
    <subcellularLocation>
        <location evidence="1">Cell membrane</location>
        <topology evidence="1">Multi-pass membrane protein</topology>
    </subcellularLocation>
</comment>
<organism evidence="9 10">
    <name type="scientific">Microbacterium salsuginis</name>
    <dbReference type="NCBI Taxonomy" id="2722803"/>
    <lineage>
        <taxon>Bacteria</taxon>
        <taxon>Bacillati</taxon>
        <taxon>Actinomycetota</taxon>
        <taxon>Actinomycetes</taxon>
        <taxon>Micrococcales</taxon>
        <taxon>Microbacteriaceae</taxon>
        <taxon>Microbacterium</taxon>
    </lineage>
</organism>
<evidence type="ECO:0000256" key="7">
    <source>
        <dbReference type="SAM" id="Phobius"/>
    </source>
</evidence>
<reference evidence="9 10" key="1">
    <citation type="submission" date="2020-04" db="EMBL/GenBank/DDBJ databases">
        <title>CFH 90308 Microbacterium sp.</title>
        <authorList>
            <person name="Nie G."/>
            <person name="Ming H."/>
            <person name="Xia T."/>
        </authorList>
    </citation>
    <scope>NUCLEOTIDE SEQUENCE [LARGE SCALE GENOMIC DNA]</scope>
    <source>
        <strain evidence="9 10">CFH 90308</strain>
    </source>
</reference>
<dbReference type="Proteomes" id="UP001429745">
    <property type="component" value="Unassembled WGS sequence"/>
</dbReference>
<evidence type="ECO:0000256" key="1">
    <source>
        <dbReference type="ARBA" id="ARBA00004651"/>
    </source>
</evidence>
<evidence type="ECO:0000313" key="10">
    <source>
        <dbReference type="Proteomes" id="UP001429745"/>
    </source>
</evidence>
<feature type="transmembrane region" description="Helical" evidence="7">
    <location>
        <begin position="52"/>
        <end position="74"/>
    </location>
</feature>
<dbReference type="InterPro" id="IPR000326">
    <property type="entry name" value="PAP2/HPO"/>
</dbReference>
<dbReference type="PANTHER" id="PTHR14969:SF62">
    <property type="entry name" value="DECAPRENYLPHOSPHORYL-5-PHOSPHORIBOSE PHOSPHATASE RV3807C-RELATED"/>
    <property type="match status" value="1"/>
</dbReference>
<evidence type="ECO:0000259" key="8">
    <source>
        <dbReference type="SMART" id="SM00014"/>
    </source>
</evidence>
<dbReference type="PANTHER" id="PTHR14969">
    <property type="entry name" value="SPHINGOSINE-1-PHOSPHATE PHOSPHOHYDROLASE"/>
    <property type="match status" value="1"/>
</dbReference>
<feature type="transmembrane region" description="Helical" evidence="7">
    <location>
        <begin position="81"/>
        <end position="97"/>
    </location>
</feature>
<keyword evidence="3 7" id="KW-0812">Transmembrane</keyword>
<evidence type="ECO:0000256" key="2">
    <source>
        <dbReference type="ARBA" id="ARBA00022475"/>
    </source>
</evidence>
<keyword evidence="6 7" id="KW-0472">Membrane</keyword>
<keyword evidence="10" id="KW-1185">Reference proteome</keyword>
<evidence type="ECO:0000256" key="6">
    <source>
        <dbReference type="ARBA" id="ARBA00023136"/>
    </source>
</evidence>
<dbReference type="Gene3D" id="1.20.144.10">
    <property type="entry name" value="Phosphatidic acid phosphatase type 2/haloperoxidase"/>
    <property type="match status" value="1"/>
</dbReference>
<comment type="caution">
    <text evidence="9">The sequence shown here is derived from an EMBL/GenBank/DDBJ whole genome shotgun (WGS) entry which is preliminary data.</text>
</comment>
<dbReference type="SUPFAM" id="SSF48317">
    <property type="entry name" value="Acid phosphatase/Vanadium-dependent haloperoxidase"/>
    <property type="match status" value="1"/>
</dbReference>
<evidence type="ECO:0000313" key="9">
    <source>
        <dbReference type="EMBL" id="NLP85196.1"/>
    </source>
</evidence>
<gene>
    <name evidence="9" type="ORF">HF576_15215</name>
</gene>
<keyword evidence="5 7" id="KW-1133">Transmembrane helix</keyword>